<name>A0A495J360_9SPHI</name>
<dbReference type="RefSeq" id="WP_121198048.1">
    <property type="nucleotide sequence ID" value="NZ_RBKU01000001.1"/>
</dbReference>
<accession>A0A495J360</accession>
<gene>
    <name evidence="2" type="ORF">BDD43_2629</name>
</gene>
<evidence type="ECO:0000259" key="1">
    <source>
        <dbReference type="Pfam" id="PF12867"/>
    </source>
</evidence>
<evidence type="ECO:0000313" key="2">
    <source>
        <dbReference type="EMBL" id="RKR82449.1"/>
    </source>
</evidence>
<dbReference type="InterPro" id="IPR024775">
    <property type="entry name" value="DinB-like"/>
</dbReference>
<protein>
    <submittedName>
        <fullName evidence="2">DinB family protein</fullName>
    </submittedName>
</protein>
<evidence type="ECO:0000313" key="3">
    <source>
        <dbReference type="Proteomes" id="UP000268007"/>
    </source>
</evidence>
<dbReference type="AlphaFoldDB" id="A0A495J360"/>
<organism evidence="2 3">
    <name type="scientific">Mucilaginibacter gracilis</name>
    <dbReference type="NCBI Taxonomy" id="423350"/>
    <lineage>
        <taxon>Bacteria</taxon>
        <taxon>Pseudomonadati</taxon>
        <taxon>Bacteroidota</taxon>
        <taxon>Sphingobacteriia</taxon>
        <taxon>Sphingobacteriales</taxon>
        <taxon>Sphingobacteriaceae</taxon>
        <taxon>Mucilaginibacter</taxon>
    </lineage>
</organism>
<dbReference type="InterPro" id="IPR034660">
    <property type="entry name" value="DinB/YfiT-like"/>
</dbReference>
<comment type="caution">
    <text evidence="2">The sequence shown here is derived from an EMBL/GenBank/DDBJ whole genome shotgun (WGS) entry which is preliminary data.</text>
</comment>
<dbReference type="EMBL" id="RBKU01000001">
    <property type="protein sequence ID" value="RKR82449.1"/>
    <property type="molecule type" value="Genomic_DNA"/>
</dbReference>
<dbReference type="Proteomes" id="UP000268007">
    <property type="component" value="Unassembled WGS sequence"/>
</dbReference>
<proteinExistence type="predicted"/>
<dbReference type="SUPFAM" id="SSF109854">
    <property type="entry name" value="DinB/YfiT-like putative metalloenzymes"/>
    <property type="match status" value="1"/>
</dbReference>
<feature type="domain" description="DinB-like" evidence="1">
    <location>
        <begin position="23"/>
        <end position="144"/>
    </location>
</feature>
<dbReference type="OrthoDB" id="9793216at2"/>
<dbReference type="Pfam" id="PF12867">
    <property type="entry name" value="DinB_2"/>
    <property type="match status" value="1"/>
</dbReference>
<keyword evidence="3" id="KW-1185">Reference proteome</keyword>
<sequence length="146" mass="16960">MDTIAQRLSQAVDDFLISLFTVDVDWEAKPSANQWSAKQILGHLLDSANINLHRFVRCTYEQNFKLVYAQNQWVAAQHYEHAKTDDLLTLFRLLNRQISRVLESYPEDAWQNTCDTGRDEPKMQTIAFLADDYVAHLNHHLKQITG</sequence>
<dbReference type="Gene3D" id="1.20.120.450">
    <property type="entry name" value="dinb family like domain"/>
    <property type="match status" value="1"/>
</dbReference>
<reference evidence="2 3" key="1">
    <citation type="submission" date="2018-10" db="EMBL/GenBank/DDBJ databases">
        <title>Genomic Encyclopedia of Archaeal and Bacterial Type Strains, Phase II (KMG-II): from individual species to whole genera.</title>
        <authorList>
            <person name="Goeker M."/>
        </authorList>
    </citation>
    <scope>NUCLEOTIDE SEQUENCE [LARGE SCALE GENOMIC DNA]</scope>
    <source>
        <strain evidence="2 3">DSM 18602</strain>
    </source>
</reference>